<dbReference type="PRINTS" id="PR00081">
    <property type="entry name" value="GDHRDH"/>
</dbReference>
<feature type="domain" description="Ketoreductase" evidence="4">
    <location>
        <begin position="9"/>
        <end position="191"/>
    </location>
</feature>
<dbReference type="InterPro" id="IPR002347">
    <property type="entry name" value="SDR_fam"/>
</dbReference>
<evidence type="ECO:0000256" key="3">
    <source>
        <dbReference type="ARBA" id="ARBA00023002"/>
    </source>
</evidence>
<reference evidence="6" key="1">
    <citation type="journal article" date="2019" name="Int. J. Syst. Evol. Microbiol.">
        <title>The Global Catalogue of Microorganisms (GCM) 10K type strain sequencing project: providing services to taxonomists for standard genome sequencing and annotation.</title>
        <authorList>
            <consortium name="The Broad Institute Genomics Platform"/>
            <consortium name="The Broad Institute Genome Sequencing Center for Infectious Disease"/>
            <person name="Wu L."/>
            <person name="Ma J."/>
        </authorList>
    </citation>
    <scope>NUCLEOTIDE SEQUENCE [LARGE SCALE GENOMIC DNA]</scope>
    <source>
        <strain evidence="6">JCM 10696</strain>
    </source>
</reference>
<keyword evidence="2" id="KW-0521">NADP</keyword>
<sequence>MDLFRLDGKTALVTGGTRGIGLMIARGLLEAGAGRVVISSRKADAVEQAVAELSKAGGGEVVGVPADLSTEEECLRLAGTIEGPLHILVNNAGATWGAPLEEFPSSAWDKVIDLNLKSPFYLTKALMPRLREAATADDPARIINIGSIDGIMTPGQRYSYTSSKAAIHQLTRVLAKELGPEAITVNAIAPGPFESKMMAATLDAFGDAIAQAVPLRRIGRPDDMAGAAVFLASRAGSYVNGVVIPVDGGLTVA</sequence>
<dbReference type="PRINTS" id="PR00080">
    <property type="entry name" value="SDRFAMILY"/>
</dbReference>
<dbReference type="SMART" id="SM00822">
    <property type="entry name" value="PKS_KR"/>
    <property type="match status" value="1"/>
</dbReference>
<dbReference type="InterPro" id="IPR052178">
    <property type="entry name" value="Sec_Metab_Biosynth_SDR"/>
</dbReference>
<keyword evidence="6" id="KW-1185">Reference proteome</keyword>
<dbReference type="PANTHER" id="PTHR43618">
    <property type="entry name" value="7-ALPHA-HYDROXYSTEROID DEHYDROGENASE"/>
    <property type="match status" value="1"/>
</dbReference>
<accession>A0ABP4C9F4</accession>
<keyword evidence="3" id="KW-0560">Oxidoreductase</keyword>
<dbReference type="InterPro" id="IPR020904">
    <property type="entry name" value="Sc_DH/Rdtase_CS"/>
</dbReference>
<dbReference type="PANTHER" id="PTHR43618:SF8">
    <property type="entry name" value="7ALPHA-HYDROXYSTEROID DEHYDROGENASE"/>
    <property type="match status" value="1"/>
</dbReference>
<dbReference type="Gene3D" id="3.40.50.720">
    <property type="entry name" value="NAD(P)-binding Rossmann-like Domain"/>
    <property type="match status" value="1"/>
</dbReference>
<name>A0ABP4C9F4_9ACTN</name>
<dbReference type="Pfam" id="PF13561">
    <property type="entry name" value="adh_short_C2"/>
    <property type="match status" value="1"/>
</dbReference>
<proteinExistence type="inferred from homology"/>
<dbReference type="RefSeq" id="WP_344244143.1">
    <property type="nucleotide sequence ID" value="NZ_BAAAHH010000028.1"/>
</dbReference>
<evidence type="ECO:0000259" key="4">
    <source>
        <dbReference type="SMART" id="SM00822"/>
    </source>
</evidence>
<dbReference type="InterPro" id="IPR036291">
    <property type="entry name" value="NAD(P)-bd_dom_sf"/>
</dbReference>
<evidence type="ECO:0000256" key="1">
    <source>
        <dbReference type="ARBA" id="ARBA00006484"/>
    </source>
</evidence>
<protein>
    <submittedName>
        <fullName evidence="5">SDR family oxidoreductase</fullName>
    </submittedName>
</protein>
<evidence type="ECO:0000313" key="5">
    <source>
        <dbReference type="EMBL" id="GAA0962879.1"/>
    </source>
</evidence>
<comment type="similarity">
    <text evidence="1">Belongs to the short-chain dehydrogenases/reductases (SDR) family.</text>
</comment>
<comment type="caution">
    <text evidence="5">The sequence shown here is derived from an EMBL/GenBank/DDBJ whole genome shotgun (WGS) entry which is preliminary data.</text>
</comment>
<dbReference type="PROSITE" id="PS00061">
    <property type="entry name" value="ADH_SHORT"/>
    <property type="match status" value="1"/>
</dbReference>
<dbReference type="EMBL" id="BAAAHH010000028">
    <property type="protein sequence ID" value="GAA0962879.1"/>
    <property type="molecule type" value="Genomic_DNA"/>
</dbReference>
<dbReference type="SUPFAM" id="SSF51735">
    <property type="entry name" value="NAD(P)-binding Rossmann-fold domains"/>
    <property type="match status" value="1"/>
</dbReference>
<gene>
    <name evidence="5" type="ORF">GCM10009550_57610</name>
</gene>
<dbReference type="Proteomes" id="UP001500665">
    <property type="component" value="Unassembled WGS sequence"/>
</dbReference>
<evidence type="ECO:0000256" key="2">
    <source>
        <dbReference type="ARBA" id="ARBA00022857"/>
    </source>
</evidence>
<dbReference type="InterPro" id="IPR057326">
    <property type="entry name" value="KR_dom"/>
</dbReference>
<organism evidence="5 6">
    <name type="scientific">Actinocorallia libanotica</name>
    <dbReference type="NCBI Taxonomy" id="46162"/>
    <lineage>
        <taxon>Bacteria</taxon>
        <taxon>Bacillati</taxon>
        <taxon>Actinomycetota</taxon>
        <taxon>Actinomycetes</taxon>
        <taxon>Streptosporangiales</taxon>
        <taxon>Thermomonosporaceae</taxon>
        <taxon>Actinocorallia</taxon>
    </lineage>
</organism>
<evidence type="ECO:0000313" key="6">
    <source>
        <dbReference type="Proteomes" id="UP001500665"/>
    </source>
</evidence>